<gene>
    <name evidence="2" type="ORF">GCM10010094_30810</name>
</gene>
<sequence>MAGRAVPRAPKNLRLPGRPGKARTPNDPHLALRREGSWAGASYARRLGSVSEDQGLVPGQGRMPALRRADAPAHAPAPPTRPRGAGNCASNHDAPAAAQPPEAPRGELRDQPRRTRSRQRTEPTLPVGAPEATANNRNDPPTPGQANPNPHGNPAPAGRVAPTSRPRYPHPAAVVTPLPTGGRHFVGLVGWATRTRTSGILDAR</sequence>
<evidence type="ECO:0000256" key="1">
    <source>
        <dbReference type="SAM" id="MobiDB-lite"/>
    </source>
</evidence>
<reference evidence="2" key="1">
    <citation type="journal article" date="2014" name="Int. J. Syst. Evol. Microbiol.">
        <title>Complete genome sequence of Corynebacterium casei LMG S-19264T (=DSM 44701T), isolated from a smear-ripened cheese.</title>
        <authorList>
            <consortium name="US DOE Joint Genome Institute (JGI-PGF)"/>
            <person name="Walter F."/>
            <person name="Albersmeier A."/>
            <person name="Kalinowski J."/>
            <person name="Ruckert C."/>
        </authorList>
    </citation>
    <scope>NUCLEOTIDE SEQUENCE</scope>
    <source>
        <strain evidence="2">JCM 3035</strain>
    </source>
</reference>
<feature type="compositionally biased region" description="Basic and acidic residues" evidence="1">
    <location>
        <begin position="24"/>
        <end position="35"/>
    </location>
</feature>
<comment type="caution">
    <text evidence="2">The sequence shown here is derived from an EMBL/GenBank/DDBJ whole genome shotgun (WGS) entry which is preliminary data.</text>
</comment>
<feature type="compositionally biased region" description="Basic and acidic residues" evidence="1">
    <location>
        <begin position="104"/>
        <end position="113"/>
    </location>
</feature>
<protein>
    <submittedName>
        <fullName evidence="2">Uncharacterized protein</fullName>
    </submittedName>
</protein>
<accession>A0A917VEH0</accession>
<feature type="region of interest" description="Disordered" evidence="1">
    <location>
        <begin position="1"/>
        <end position="35"/>
    </location>
</feature>
<dbReference type="EMBL" id="BMPQ01000006">
    <property type="protein sequence ID" value="GGK67582.1"/>
    <property type="molecule type" value="Genomic_DNA"/>
</dbReference>
<dbReference type="AlphaFoldDB" id="A0A917VEH0"/>
<evidence type="ECO:0000313" key="2">
    <source>
        <dbReference type="EMBL" id="GGK67582.1"/>
    </source>
</evidence>
<organism evidence="2 3">
    <name type="scientific">Streptomyces flaveus</name>
    <dbReference type="NCBI Taxonomy" id="66370"/>
    <lineage>
        <taxon>Bacteria</taxon>
        <taxon>Bacillati</taxon>
        <taxon>Actinomycetota</taxon>
        <taxon>Actinomycetes</taxon>
        <taxon>Kitasatosporales</taxon>
        <taxon>Streptomycetaceae</taxon>
        <taxon>Streptomyces</taxon>
        <taxon>Streptomyces aurantiacus group</taxon>
    </lineage>
</organism>
<evidence type="ECO:0000313" key="3">
    <source>
        <dbReference type="Proteomes" id="UP000637788"/>
    </source>
</evidence>
<reference evidence="2" key="2">
    <citation type="submission" date="2020-09" db="EMBL/GenBank/DDBJ databases">
        <authorList>
            <person name="Sun Q."/>
            <person name="Ohkuma M."/>
        </authorList>
    </citation>
    <scope>NUCLEOTIDE SEQUENCE</scope>
    <source>
        <strain evidence="2">JCM 3035</strain>
    </source>
</reference>
<keyword evidence="3" id="KW-1185">Reference proteome</keyword>
<dbReference type="Proteomes" id="UP000637788">
    <property type="component" value="Unassembled WGS sequence"/>
</dbReference>
<feature type="region of interest" description="Disordered" evidence="1">
    <location>
        <begin position="47"/>
        <end position="183"/>
    </location>
</feature>
<proteinExistence type="predicted"/>
<feature type="compositionally biased region" description="Low complexity" evidence="1">
    <location>
        <begin position="144"/>
        <end position="158"/>
    </location>
</feature>
<name>A0A917VEH0_9ACTN</name>